<dbReference type="AlphaFoldDB" id="A0A1B6IK71"/>
<reference evidence="1" key="1">
    <citation type="submission" date="2015-11" db="EMBL/GenBank/DDBJ databases">
        <title>De novo transcriptome assembly of four potential Pierce s Disease insect vectors from Arizona vineyards.</title>
        <authorList>
            <person name="Tassone E.E."/>
        </authorList>
    </citation>
    <scope>NUCLEOTIDE SEQUENCE</scope>
</reference>
<accession>A0A1B6IK71</accession>
<organism evidence="1">
    <name type="scientific">Homalodisca liturata</name>
    <dbReference type="NCBI Taxonomy" id="320908"/>
    <lineage>
        <taxon>Eukaryota</taxon>
        <taxon>Metazoa</taxon>
        <taxon>Ecdysozoa</taxon>
        <taxon>Arthropoda</taxon>
        <taxon>Hexapoda</taxon>
        <taxon>Insecta</taxon>
        <taxon>Pterygota</taxon>
        <taxon>Neoptera</taxon>
        <taxon>Paraneoptera</taxon>
        <taxon>Hemiptera</taxon>
        <taxon>Auchenorrhyncha</taxon>
        <taxon>Membracoidea</taxon>
        <taxon>Cicadellidae</taxon>
        <taxon>Cicadellinae</taxon>
        <taxon>Proconiini</taxon>
        <taxon>Homalodisca</taxon>
    </lineage>
</organism>
<gene>
    <name evidence="1" type="ORF">g.1767</name>
</gene>
<dbReference type="EMBL" id="GECU01020385">
    <property type="protein sequence ID" value="JAS87321.1"/>
    <property type="molecule type" value="Transcribed_RNA"/>
</dbReference>
<name>A0A1B6IK71_9HEMI</name>
<feature type="non-terminal residue" evidence="1">
    <location>
        <position position="1"/>
    </location>
</feature>
<sequence>KNKSESYLMNSIEKSLPTFIEKKDLLKLHKMPSFIWFIPDSLPITETATDYAKQCEDLPVSVLIGKRLRIKPEYIMLNQIFSRSLYKYMEENEKLFRKYLNYYPPDTRQEAVFSQGEQLRQVLLKSNSYYLIDNLPTLAAESTSTTLLQDHSTP</sequence>
<protein>
    <submittedName>
        <fullName evidence="1">Uncharacterized protein</fullName>
    </submittedName>
</protein>
<feature type="non-terminal residue" evidence="1">
    <location>
        <position position="154"/>
    </location>
</feature>
<evidence type="ECO:0000313" key="1">
    <source>
        <dbReference type="EMBL" id="JAS87321.1"/>
    </source>
</evidence>
<proteinExistence type="predicted"/>